<evidence type="ECO:0000256" key="7">
    <source>
        <dbReference type="SAM" id="SignalP"/>
    </source>
</evidence>
<dbReference type="InterPro" id="IPR036852">
    <property type="entry name" value="Peptidase_S8/S53_dom_sf"/>
</dbReference>
<feature type="chain" id="PRO_5045517018" evidence="7">
    <location>
        <begin position="29"/>
        <end position="551"/>
    </location>
</feature>
<dbReference type="Pfam" id="PF18962">
    <property type="entry name" value="Por_Secre_tail"/>
    <property type="match status" value="1"/>
</dbReference>
<name>A0ABP8CXY6_9FLAO</name>
<evidence type="ECO:0000256" key="2">
    <source>
        <dbReference type="ARBA" id="ARBA00022670"/>
    </source>
</evidence>
<dbReference type="InterPro" id="IPR050131">
    <property type="entry name" value="Peptidase_S8_subtilisin-like"/>
</dbReference>
<gene>
    <name evidence="10" type="ORF">GCM10022292_24650</name>
</gene>
<feature type="active site" description="Charge relay system" evidence="6">
    <location>
        <position position="405"/>
    </location>
</feature>
<dbReference type="InterPro" id="IPR015500">
    <property type="entry name" value="Peptidase_S8_subtilisin-rel"/>
</dbReference>
<dbReference type="PROSITE" id="PS51892">
    <property type="entry name" value="SUBTILASE"/>
    <property type="match status" value="1"/>
</dbReference>
<dbReference type="PROSITE" id="PS00136">
    <property type="entry name" value="SUBTILASE_ASP"/>
    <property type="match status" value="1"/>
</dbReference>
<dbReference type="InterPro" id="IPR000209">
    <property type="entry name" value="Peptidase_S8/S53_dom"/>
</dbReference>
<dbReference type="InterPro" id="IPR023827">
    <property type="entry name" value="Peptidase_S8_Asp-AS"/>
</dbReference>
<dbReference type="SUPFAM" id="SSF52743">
    <property type="entry name" value="Subtilisin-like"/>
    <property type="match status" value="1"/>
</dbReference>
<dbReference type="PANTHER" id="PTHR43806">
    <property type="entry name" value="PEPTIDASE S8"/>
    <property type="match status" value="1"/>
</dbReference>
<feature type="signal peptide" evidence="7">
    <location>
        <begin position="1"/>
        <end position="28"/>
    </location>
</feature>
<dbReference type="Pfam" id="PF00082">
    <property type="entry name" value="Peptidase_S8"/>
    <property type="match status" value="1"/>
</dbReference>
<keyword evidence="2 6" id="KW-0645">Protease</keyword>
<keyword evidence="4 6" id="KW-0378">Hydrolase</keyword>
<keyword evidence="11" id="KW-1185">Reference proteome</keyword>
<evidence type="ECO:0000259" key="8">
    <source>
        <dbReference type="Pfam" id="PF00082"/>
    </source>
</evidence>
<accession>A0ABP8CXY6</accession>
<feature type="active site" description="Charge relay system" evidence="6">
    <location>
        <position position="226"/>
    </location>
</feature>
<comment type="similarity">
    <text evidence="1 6">Belongs to the peptidase S8 family.</text>
</comment>
<dbReference type="CDD" id="cd07493">
    <property type="entry name" value="Peptidases_S8_9"/>
    <property type="match status" value="1"/>
</dbReference>
<feature type="domain" description="Secretion system C-terminal sorting" evidence="9">
    <location>
        <begin position="476"/>
        <end position="545"/>
    </location>
</feature>
<feature type="domain" description="Peptidase S8/S53" evidence="8">
    <location>
        <begin position="175"/>
        <end position="451"/>
    </location>
</feature>
<proteinExistence type="inferred from homology"/>
<dbReference type="Proteomes" id="UP001501682">
    <property type="component" value="Unassembled WGS sequence"/>
</dbReference>
<evidence type="ECO:0000256" key="6">
    <source>
        <dbReference type="PROSITE-ProRule" id="PRU01240"/>
    </source>
</evidence>
<protein>
    <submittedName>
        <fullName evidence="10">S8 family serine peptidase</fullName>
    </submittedName>
</protein>
<evidence type="ECO:0000256" key="1">
    <source>
        <dbReference type="ARBA" id="ARBA00011073"/>
    </source>
</evidence>
<evidence type="ECO:0000313" key="10">
    <source>
        <dbReference type="EMBL" id="GAA4244754.1"/>
    </source>
</evidence>
<evidence type="ECO:0000256" key="3">
    <source>
        <dbReference type="ARBA" id="ARBA00022729"/>
    </source>
</evidence>
<dbReference type="EMBL" id="BAABCB010000020">
    <property type="protein sequence ID" value="GAA4244754.1"/>
    <property type="molecule type" value="Genomic_DNA"/>
</dbReference>
<dbReference type="InterPro" id="IPR026444">
    <property type="entry name" value="Secre_tail"/>
</dbReference>
<evidence type="ECO:0000259" key="9">
    <source>
        <dbReference type="Pfam" id="PF18962"/>
    </source>
</evidence>
<dbReference type="PRINTS" id="PR00723">
    <property type="entry name" value="SUBTILISIN"/>
</dbReference>
<comment type="caution">
    <text evidence="10">The sequence shown here is derived from an EMBL/GenBank/DDBJ whole genome shotgun (WGS) entry which is preliminary data.</text>
</comment>
<organism evidence="10 11">
    <name type="scientific">Winogradskyella damuponensis</name>
    <dbReference type="NCBI Taxonomy" id="943939"/>
    <lineage>
        <taxon>Bacteria</taxon>
        <taxon>Pseudomonadati</taxon>
        <taxon>Bacteroidota</taxon>
        <taxon>Flavobacteriia</taxon>
        <taxon>Flavobacteriales</taxon>
        <taxon>Flavobacteriaceae</taxon>
        <taxon>Winogradskyella</taxon>
    </lineage>
</organism>
<dbReference type="PANTHER" id="PTHR43806:SF67">
    <property type="entry name" value="EGF-LIKE DOMAIN-CONTAINING PROTEIN"/>
    <property type="match status" value="1"/>
</dbReference>
<dbReference type="InterPro" id="IPR017317">
    <property type="entry name" value="Pept_S8_subtilisin_bacteroid-2"/>
</dbReference>
<reference evidence="11" key="1">
    <citation type="journal article" date="2019" name="Int. J. Syst. Evol. Microbiol.">
        <title>The Global Catalogue of Microorganisms (GCM) 10K type strain sequencing project: providing services to taxonomists for standard genome sequencing and annotation.</title>
        <authorList>
            <consortium name="The Broad Institute Genomics Platform"/>
            <consortium name="The Broad Institute Genome Sequencing Center for Infectious Disease"/>
            <person name="Wu L."/>
            <person name="Ma J."/>
        </authorList>
    </citation>
    <scope>NUCLEOTIDE SEQUENCE [LARGE SCALE GENOMIC DNA]</scope>
    <source>
        <strain evidence="11">JCM 17633</strain>
    </source>
</reference>
<keyword evidence="5 6" id="KW-0720">Serine protease</keyword>
<dbReference type="NCBIfam" id="TIGR04183">
    <property type="entry name" value="Por_Secre_tail"/>
    <property type="match status" value="1"/>
</dbReference>
<dbReference type="PIRSF" id="PIRSF037903">
    <property type="entry name" value="Subtilisin_rel_GFO_2223"/>
    <property type="match status" value="1"/>
</dbReference>
<evidence type="ECO:0000256" key="4">
    <source>
        <dbReference type="ARBA" id="ARBA00022801"/>
    </source>
</evidence>
<evidence type="ECO:0000256" key="5">
    <source>
        <dbReference type="ARBA" id="ARBA00022825"/>
    </source>
</evidence>
<sequence>MFLSSIINGPMKKIFTLLCLVVIANSFAQQDAWVYFTDKPNVAASIANPISILTQKAIDRKQNHNVAIDERDVPVNETYISDIKAQTGITALAKSKWFNAVHVRGTEEAINALSSLTFVERIDFADHNLNSASRSYTSLNKTEIEEETIAFTYGDTQNQVEMINVDNLHLADFTGEGITIAVMDSGFPNANTMGAFQRLRDNNDLLDGYDFVDRTSEIYAFTGSNHGTKVLSTMAGFIQDQFVGTAPDASYYLFRTEDSGSENPVEESYWVEAAERADSLGVDMINTSLGYRMFDNPNYNYTPADMNGQVTFIAKGAAIAVEKGILVVVSAGNSGATDWQTVGSPGDSPAVLSIGAVDENGDYVAFSSQGGAAQIGYQKPDVVARGGAAYVINEFNSIVQNNGTSFSGPILCGGIASLWQAIPDASPTEIMDYVRQSASQFNAPDDFLGYGIPDLDLALSNALSIDKSQIENFSFYPNPVETRLNIKIPSTVNQLEVSIYNQLGQEVLNQWITKDLSFVNVSDLASGIYFIKLATTNNSKTVKFIKGQSHN</sequence>
<keyword evidence="3 7" id="KW-0732">Signal</keyword>
<evidence type="ECO:0000313" key="11">
    <source>
        <dbReference type="Proteomes" id="UP001501682"/>
    </source>
</evidence>
<dbReference type="Gene3D" id="3.40.50.200">
    <property type="entry name" value="Peptidase S8/S53 domain"/>
    <property type="match status" value="1"/>
</dbReference>
<feature type="active site" description="Charge relay system" evidence="6">
    <location>
        <position position="184"/>
    </location>
</feature>